<dbReference type="RefSeq" id="WP_270140857.1">
    <property type="nucleotide sequence ID" value="NZ_CP115450.1"/>
</dbReference>
<organism evidence="2 3">
    <name type="scientific">Kitasatospora cathayae</name>
    <dbReference type="NCBI Taxonomy" id="3004092"/>
    <lineage>
        <taxon>Bacteria</taxon>
        <taxon>Bacillati</taxon>
        <taxon>Actinomycetota</taxon>
        <taxon>Actinomycetes</taxon>
        <taxon>Kitasatosporales</taxon>
        <taxon>Streptomycetaceae</taxon>
        <taxon>Kitasatospora</taxon>
    </lineage>
</organism>
<name>A0ABY7PXG5_9ACTN</name>
<evidence type="ECO:0000313" key="3">
    <source>
        <dbReference type="Proteomes" id="UP001212821"/>
    </source>
</evidence>
<reference evidence="3" key="1">
    <citation type="submission" date="2022-12" db="EMBL/GenBank/DDBJ databases">
        <authorList>
            <person name="Mo P."/>
        </authorList>
    </citation>
    <scope>NUCLEOTIDE SEQUENCE [LARGE SCALE GENOMIC DNA]</scope>
    <source>
        <strain evidence="3">HUAS 3-15</strain>
    </source>
</reference>
<feature type="transmembrane region" description="Helical" evidence="1">
    <location>
        <begin position="12"/>
        <end position="34"/>
    </location>
</feature>
<keyword evidence="1" id="KW-0472">Membrane</keyword>
<dbReference type="EMBL" id="CP115450">
    <property type="protein sequence ID" value="WBP85122.1"/>
    <property type="molecule type" value="Genomic_DNA"/>
</dbReference>
<gene>
    <name evidence="2" type="ORF">O1G21_04155</name>
</gene>
<dbReference type="Proteomes" id="UP001212821">
    <property type="component" value="Chromosome"/>
</dbReference>
<keyword evidence="1" id="KW-0812">Transmembrane</keyword>
<evidence type="ECO:0000256" key="1">
    <source>
        <dbReference type="SAM" id="Phobius"/>
    </source>
</evidence>
<keyword evidence="1" id="KW-1133">Transmembrane helix</keyword>
<proteinExistence type="predicted"/>
<keyword evidence="3" id="KW-1185">Reference proteome</keyword>
<protein>
    <submittedName>
        <fullName evidence="2">Uncharacterized protein</fullName>
    </submittedName>
</protein>
<accession>A0ABY7PXG5</accession>
<sequence>MATADVLSTTTFSHAHIALTATVTGVIALAGAAWRLPRSAWADITAVALLSGVSVFLWRASANMPQLNDDGLPGFSANDWLAPVLTYVFLGVYARLRPPAEPRRFGQAQAIATLASLAVNVVTI</sequence>
<feature type="transmembrane region" description="Helical" evidence="1">
    <location>
        <begin position="41"/>
        <end position="60"/>
    </location>
</feature>
<evidence type="ECO:0000313" key="2">
    <source>
        <dbReference type="EMBL" id="WBP85122.1"/>
    </source>
</evidence>